<dbReference type="PANTHER" id="PTHR21666">
    <property type="entry name" value="PEPTIDASE-RELATED"/>
    <property type="match status" value="1"/>
</dbReference>
<reference evidence="6 7" key="1">
    <citation type="submission" date="2019-08" db="EMBL/GenBank/DDBJ databases">
        <title>In-depth cultivation of the pig gut microbiome towards novel bacterial diversity and tailored functional studies.</title>
        <authorList>
            <person name="Wylensek D."/>
            <person name="Hitch T.C.A."/>
            <person name="Clavel T."/>
        </authorList>
    </citation>
    <scope>NUCLEOTIDE SEQUENCE [LARGE SCALE GENOMIC DNA]</scope>
    <source>
        <strain evidence="6 7">Oil+RF-744-GAM-WT-6</strain>
    </source>
</reference>
<keyword evidence="1 3" id="KW-0732">Signal</keyword>
<protein>
    <submittedName>
        <fullName evidence="6">Peptidoglycan DD-metalloendopeptidase family protein</fullName>
    </submittedName>
</protein>
<evidence type="ECO:0000256" key="3">
    <source>
        <dbReference type="SAM" id="SignalP"/>
    </source>
</evidence>
<dbReference type="CDD" id="cd12797">
    <property type="entry name" value="M23_peptidase"/>
    <property type="match status" value="1"/>
</dbReference>
<evidence type="ECO:0000256" key="1">
    <source>
        <dbReference type="ARBA" id="ARBA00022729"/>
    </source>
</evidence>
<sequence length="480" mass="51701">MKKLFRILLSAWLVMDMPLTVLAEGEDSGDPDHPYSDTEYWGDLCTSSGSEHQTACAAYLQYQSEHSSELSDRIKEIESQRAEIAENITYYASLVQDYQNQADALNDDIATLNAQIADMNGQIAVKEAEIEKLEAEIEANQEEIDQAESKIKERMAYQQQTMRLNQYLDVLMGAKTFDELVRIANGLSAITEYDNKTMEDLADQIDQLNTDKAQLDSDKADLEQQKADLDAAKQEVVNKQNQILTLKYQAQVVEEEYQQQSADLEAEGNRIAADIEAIRAQMAEISQALSEVAASAGWTYPVPGVSINPNAGTWHYASGGVHLGADFSGALGSSVVAVGNGVVINSANGCGYGNLGNGCGSQYGGSWGGGNQVYLLTKVNGNLYAIKYLHLLAGSPLAKGTIVTAGQQIGLLGSSGNSTGPHCHIEVFYLGSADQFASYAQNWNGDLAFGCGWGTAALNRLCENGVGAPCRVKPESVFGG</sequence>
<dbReference type="Gene3D" id="6.10.250.3150">
    <property type="match status" value="1"/>
</dbReference>
<comment type="caution">
    <text evidence="6">The sequence shown here is derived from an EMBL/GenBank/DDBJ whole genome shotgun (WGS) entry which is preliminary data.</text>
</comment>
<dbReference type="AlphaFoldDB" id="A0A7X2NTL8"/>
<keyword evidence="7" id="KW-1185">Reference proteome</keyword>
<dbReference type="Pfam" id="PF01551">
    <property type="entry name" value="Peptidase_M23"/>
    <property type="match status" value="1"/>
</dbReference>
<feature type="chain" id="PRO_5031015181" evidence="3">
    <location>
        <begin position="24"/>
        <end position="480"/>
    </location>
</feature>
<dbReference type="Pfam" id="PF24568">
    <property type="entry name" value="CC_PcsB"/>
    <property type="match status" value="1"/>
</dbReference>
<dbReference type="GO" id="GO:0004222">
    <property type="term" value="F:metalloendopeptidase activity"/>
    <property type="evidence" value="ECO:0007669"/>
    <property type="project" value="TreeGrafter"/>
</dbReference>
<gene>
    <name evidence="6" type="ORF">FYJ51_08925</name>
</gene>
<dbReference type="SUPFAM" id="SSF51261">
    <property type="entry name" value="Duplicated hybrid motif"/>
    <property type="match status" value="1"/>
</dbReference>
<evidence type="ECO:0000313" key="7">
    <source>
        <dbReference type="Proteomes" id="UP000461880"/>
    </source>
</evidence>
<organism evidence="6 7">
    <name type="scientific">Stecheria intestinalis</name>
    <dbReference type="NCBI Taxonomy" id="2606630"/>
    <lineage>
        <taxon>Bacteria</taxon>
        <taxon>Bacillati</taxon>
        <taxon>Bacillota</taxon>
        <taxon>Erysipelotrichia</taxon>
        <taxon>Erysipelotrichales</taxon>
        <taxon>Erysipelotrichaceae</taxon>
        <taxon>Stecheria</taxon>
    </lineage>
</organism>
<feature type="coiled-coil region" evidence="2">
    <location>
        <begin position="67"/>
        <end position="150"/>
    </location>
</feature>
<evidence type="ECO:0000259" key="4">
    <source>
        <dbReference type="Pfam" id="PF01551"/>
    </source>
</evidence>
<dbReference type="Proteomes" id="UP000461880">
    <property type="component" value="Unassembled WGS sequence"/>
</dbReference>
<proteinExistence type="predicted"/>
<dbReference type="InterPro" id="IPR050570">
    <property type="entry name" value="Cell_wall_metabolism_enzyme"/>
</dbReference>
<dbReference type="PANTHER" id="PTHR21666:SF270">
    <property type="entry name" value="MUREIN HYDROLASE ACTIVATOR ENVC"/>
    <property type="match status" value="1"/>
</dbReference>
<evidence type="ECO:0000313" key="6">
    <source>
        <dbReference type="EMBL" id="MSS59026.1"/>
    </source>
</evidence>
<evidence type="ECO:0000256" key="2">
    <source>
        <dbReference type="SAM" id="Coils"/>
    </source>
</evidence>
<feature type="coiled-coil region" evidence="2">
    <location>
        <begin position="198"/>
        <end position="249"/>
    </location>
</feature>
<feature type="domain" description="M23ase beta-sheet core" evidence="4">
    <location>
        <begin position="321"/>
        <end position="430"/>
    </location>
</feature>
<dbReference type="InterPro" id="IPR057309">
    <property type="entry name" value="PcsB_CC"/>
</dbReference>
<dbReference type="RefSeq" id="WP_154505094.1">
    <property type="nucleotide sequence ID" value="NZ_JAQXPC010000105.1"/>
</dbReference>
<dbReference type="InterPro" id="IPR011055">
    <property type="entry name" value="Dup_hybrid_motif"/>
</dbReference>
<accession>A0A7X2NTL8</accession>
<feature type="domain" description="Peptidoglycan hydrolase PcsB coiled-coil" evidence="5">
    <location>
        <begin position="137"/>
        <end position="209"/>
    </location>
</feature>
<keyword evidence="2" id="KW-0175">Coiled coil</keyword>
<feature type="signal peptide" evidence="3">
    <location>
        <begin position="1"/>
        <end position="23"/>
    </location>
</feature>
<dbReference type="Gene3D" id="2.70.70.10">
    <property type="entry name" value="Glucose Permease (Domain IIA)"/>
    <property type="match status" value="1"/>
</dbReference>
<dbReference type="EMBL" id="VUMN01000021">
    <property type="protein sequence ID" value="MSS59026.1"/>
    <property type="molecule type" value="Genomic_DNA"/>
</dbReference>
<dbReference type="InterPro" id="IPR016047">
    <property type="entry name" value="M23ase_b-sheet_dom"/>
</dbReference>
<name>A0A7X2NTL8_9FIRM</name>
<evidence type="ECO:0000259" key="5">
    <source>
        <dbReference type="Pfam" id="PF24568"/>
    </source>
</evidence>